<dbReference type="Gene3D" id="3.80.10.10">
    <property type="entry name" value="Ribonuclease Inhibitor"/>
    <property type="match status" value="1"/>
</dbReference>
<proteinExistence type="predicted"/>
<evidence type="ECO:0000313" key="2">
    <source>
        <dbReference type="Proteomes" id="UP000187465"/>
    </source>
</evidence>
<sequence>MSVTWKRRILINDPISLDPVQIQQDLYSGNQVIVQFSDPSTYGSILDEVNELCARFDENFGVRFYGHYSVSFDCETLLQIPNVKMLLLNCLRQAHNTNVLAKLNNLYSLSVGIYELENSEILSIDTLRSLSILNISSEKKTLNLEYLKEFSRLEQLHVIGKVKNLDAIGDLEDLTYLALHSISNKPLHFINRLKKLKELRILLGGREHIKDIEENEIESLEICRVRGFHDLSNISVFRALKKLVIEDQIQLREINFDQQMKALEELTIMNCKTLAHLTGMEQLPFLHKLRIFKTAIDFDSFIEQELPIGLTTLEFATFKRKVDQEIQKTIVGLGYQNGIVYNENRG</sequence>
<dbReference type="SUPFAM" id="SSF52058">
    <property type="entry name" value="L domain-like"/>
    <property type="match status" value="1"/>
</dbReference>
<protein>
    <recommendedName>
        <fullName evidence="3">Leucine-rich repeat domain-containing protein</fullName>
    </recommendedName>
</protein>
<dbReference type="InterPro" id="IPR032675">
    <property type="entry name" value="LRR_dom_sf"/>
</dbReference>
<gene>
    <name evidence="1" type="ORF">BJP51_07245</name>
</gene>
<evidence type="ECO:0000313" key="1">
    <source>
        <dbReference type="EMBL" id="OMD21416.1"/>
    </source>
</evidence>
<comment type="caution">
    <text evidence="1">The sequence shown here is derived from an EMBL/GenBank/DDBJ whole genome shotgun (WGS) entry which is preliminary data.</text>
</comment>
<name>A0A1R0WU65_9BACL</name>
<organism evidence="1 2">
    <name type="scientific">Paenibacillus odorifer</name>
    <dbReference type="NCBI Taxonomy" id="189426"/>
    <lineage>
        <taxon>Bacteria</taxon>
        <taxon>Bacillati</taxon>
        <taxon>Bacillota</taxon>
        <taxon>Bacilli</taxon>
        <taxon>Bacillales</taxon>
        <taxon>Paenibacillaceae</taxon>
        <taxon>Paenibacillus</taxon>
    </lineage>
</organism>
<dbReference type="EMBL" id="MKQP01000078">
    <property type="protein sequence ID" value="OMD21416.1"/>
    <property type="molecule type" value="Genomic_DNA"/>
</dbReference>
<evidence type="ECO:0008006" key="3">
    <source>
        <dbReference type="Google" id="ProtNLM"/>
    </source>
</evidence>
<dbReference type="Proteomes" id="UP000187465">
    <property type="component" value="Unassembled WGS sequence"/>
</dbReference>
<reference evidence="1 2" key="1">
    <citation type="submission" date="2016-10" db="EMBL/GenBank/DDBJ databases">
        <title>Paenibacillus species isolates.</title>
        <authorList>
            <person name="Beno S.M."/>
        </authorList>
    </citation>
    <scope>NUCLEOTIDE SEQUENCE [LARGE SCALE GENOMIC DNA]</scope>
    <source>
        <strain evidence="1 2">FSL H7-0604</strain>
    </source>
</reference>
<accession>A0A1R0WU65</accession>
<dbReference type="RefSeq" id="WP_036678175.1">
    <property type="nucleotide sequence ID" value="NZ_MKQP01000078.1"/>
</dbReference>
<dbReference type="AlphaFoldDB" id="A0A1R0WU65"/>